<feature type="transmembrane region" description="Helical" evidence="3">
    <location>
        <begin position="883"/>
        <end position="906"/>
    </location>
</feature>
<feature type="coiled-coil region" evidence="1">
    <location>
        <begin position="14"/>
        <end position="41"/>
    </location>
</feature>
<name>A0ABN6EZ98_9BACT</name>
<dbReference type="EMBL" id="AP024488">
    <property type="protein sequence ID" value="BCS94813.1"/>
    <property type="molecule type" value="Genomic_DNA"/>
</dbReference>
<feature type="transmembrane region" description="Helical" evidence="3">
    <location>
        <begin position="1183"/>
        <end position="1201"/>
    </location>
</feature>
<accession>A0ABN6EZ98</accession>
<feature type="transmembrane region" description="Helical" evidence="3">
    <location>
        <begin position="943"/>
        <end position="965"/>
    </location>
</feature>
<feature type="transmembrane region" description="Helical" evidence="3">
    <location>
        <begin position="977"/>
        <end position="996"/>
    </location>
</feature>
<protein>
    <recommendedName>
        <fullName evidence="6">DUF2339 domain-containing protein</fullName>
    </recommendedName>
</protein>
<feature type="region of interest" description="Disordered" evidence="2">
    <location>
        <begin position="77"/>
        <end position="98"/>
    </location>
</feature>
<evidence type="ECO:0000256" key="2">
    <source>
        <dbReference type="SAM" id="MobiDB-lite"/>
    </source>
</evidence>
<feature type="transmembrane region" description="Helical" evidence="3">
    <location>
        <begin position="818"/>
        <end position="837"/>
    </location>
</feature>
<dbReference type="PANTHER" id="PTHR38434">
    <property type="entry name" value="BLL2549 PROTEIN"/>
    <property type="match status" value="1"/>
</dbReference>
<feature type="transmembrane region" description="Helical" evidence="3">
    <location>
        <begin position="1237"/>
        <end position="1254"/>
    </location>
</feature>
<evidence type="ECO:0000256" key="1">
    <source>
        <dbReference type="SAM" id="Coils"/>
    </source>
</evidence>
<feature type="transmembrane region" description="Helical" evidence="3">
    <location>
        <begin position="447"/>
        <end position="465"/>
    </location>
</feature>
<sequence>MYVFILIILAICIFIKLNSINKELSKRIDALEKDVRRLYATRAEPVKRKAEPPTTEAEKTPIPRAHETPMGEMILEKREVPPSAPSATKGGRERYKKRPPLLAPPALFIETAPKAKTPSPKNGPRATHSSWASQWKSFKKNVDWELFAGTRLFAWLGGIALFIAAGFFVKYSIDNNLIPAQLRLAIGAVTGIALLISSGRIKTDRYDILRQTLAAGGIGVLYSVAFAATLYYQYIPKAMGFGLLSLISATAFVLSAFYKRISISVLGAMGAFVTPLLVSTGRGSLLLLFLYLAVVSTGLQRVSRTLASPCLIFIAAAGTLFAAGCATLATFGSSSALAMAVMWSAIPILFALFLAPDDLMPEENQSIRWAGFLSFLPSLAVALVLTLDRSGWHSLLIITATSAAALALGLQNKGWHPRVAPFSVLTFIPALGWAATRFDAESASVSYLLFLIYGVTGGLGPIALMARHGHSASMLRWMKIFPAAVVAASLLALLGTPFQNILFWPVMLGLQLVGIGVSLVIGALLQVLLLILLFIGGGLFWLFSMPPGVIGIGFFLFLLVAGSLLVAAMIAFIKVVPKIAAALNIPEASGIKMNRPTMEQWLTAAPSVGVFLLLGAAFAIKHPHYPHAGMVTLVSFLALSLFFSKRLDFQPSGIIAILAAATAQSIWVLSHGDTTILFSAVTWSSVLFLAALILPFLFFKEQGNWHGIWNSAALFEVAQMLFVLYAVKYLWPGDLSGWLPLAPALLKLGPVAILLKRLEKTPHRNSILAFHGGALLFYLSTLPVLLLPHGWIGVALVFEASLLLWLNRRVEHTGLRWVALFMAPSGLLVLVTALPLMKEAGNLPIFNPAFFSVAACTAALGAAVKLSPWPDRKLGRMDLPNTFLWMSLGTGFYLINLAIADFFAGPGEAFMLIPDGDFIHWATYALAWTGFGAITWRISRLHIAMRLAGLVLFFSGSTGLLLLPMLLSEAIATMAPFVNPALFIYLALIAMAWFTFKKEPWNVYSGLTRNLFLAFLLLAGFMLLTLASSTTLATGHAFSPFFSQTPQRAVASAAAWILYGTGMLLWPKRLDRPFRLTGLSLVLIGLVKSLTFPLRFSDAFGLMPPLINTPTLLYAGGLALLTFMTTKPWATPWPLPKPSPRTFWGITLATTGFCVLNIEIASFFATKGETFSFLTHGSLSKQLAYSIGWMIFSMGLLTVGVKRKDPNIRWAAIALLSVTSLKIFVRDLWSLGQLYRVGSFVGLAVVMILVSVIYQKFLSEDDKDEQKSEQQPPAARG</sequence>
<dbReference type="RefSeq" id="WP_236891119.1">
    <property type="nucleotide sequence ID" value="NZ_AP024488.1"/>
</dbReference>
<proteinExistence type="predicted"/>
<keyword evidence="3" id="KW-0472">Membrane</keyword>
<dbReference type="PANTHER" id="PTHR38434:SF1">
    <property type="entry name" value="BLL2549 PROTEIN"/>
    <property type="match status" value="1"/>
</dbReference>
<organism evidence="4 5">
    <name type="scientific">Desulfoluna limicola</name>
    <dbReference type="NCBI Taxonomy" id="2810562"/>
    <lineage>
        <taxon>Bacteria</taxon>
        <taxon>Pseudomonadati</taxon>
        <taxon>Thermodesulfobacteriota</taxon>
        <taxon>Desulfobacteria</taxon>
        <taxon>Desulfobacterales</taxon>
        <taxon>Desulfolunaceae</taxon>
        <taxon>Desulfoluna</taxon>
    </lineage>
</organism>
<feature type="transmembrane region" description="Helical" evidence="3">
    <location>
        <begin position="306"/>
        <end position="329"/>
    </location>
</feature>
<feature type="transmembrane region" description="Helical" evidence="3">
    <location>
        <begin position="213"/>
        <end position="232"/>
    </location>
</feature>
<feature type="transmembrane region" description="Helical" evidence="3">
    <location>
        <begin position="1208"/>
        <end position="1225"/>
    </location>
</feature>
<feature type="transmembrane region" description="Helical" evidence="3">
    <location>
        <begin position="918"/>
        <end position="936"/>
    </location>
</feature>
<feature type="transmembrane region" description="Helical" evidence="3">
    <location>
        <begin position="790"/>
        <end position="806"/>
    </location>
</feature>
<dbReference type="Proteomes" id="UP001320148">
    <property type="component" value="Chromosome"/>
</dbReference>
<feature type="transmembrane region" description="Helical" evidence="3">
    <location>
        <begin position="1049"/>
        <end position="1066"/>
    </location>
</feature>
<feature type="transmembrane region" description="Helical" evidence="3">
    <location>
        <begin position="391"/>
        <end position="410"/>
    </location>
</feature>
<evidence type="ECO:0000313" key="4">
    <source>
        <dbReference type="EMBL" id="BCS94813.1"/>
    </source>
</evidence>
<feature type="transmembrane region" description="Helical" evidence="3">
    <location>
        <begin position="1008"/>
        <end position="1029"/>
    </location>
</feature>
<feature type="transmembrane region" description="Helical" evidence="3">
    <location>
        <begin position="239"/>
        <end position="258"/>
    </location>
</feature>
<feature type="transmembrane region" description="Helical" evidence="3">
    <location>
        <begin position="626"/>
        <end position="644"/>
    </location>
</feature>
<dbReference type="Pfam" id="PF10101">
    <property type="entry name" value="DUF2339"/>
    <property type="match status" value="2"/>
</dbReference>
<evidence type="ECO:0000256" key="3">
    <source>
        <dbReference type="SAM" id="Phobius"/>
    </source>
</evidence>
<feature type="transmembrane region" description="Helical" evidence="3">
    <location>
        <begin position="676"/>
        <end position="699"/>
    </location>
</feature>
<feature type="transmembrane region" description="Helical" evidence="3">
    <location>
        <begin position="711"/>
        <end position="731"/>
    </location>
</feature>
<gene>
    <name evidence="4" type="ORF">DSLASN_04450</name>
</gene>
<feature type="transmembrane region" description="Helical" evidence="3">
    <location>
        <begin position="367"/>
        <end position="385"/>
    </location>
</feature>
<dbReference type="InterPro" id="IPR019286">
    <property type="entry name" value="DUF2339_TM"/>
</dbReference>
<feature type="transmembrane region" description="Helical" evidence="3">
    <location>
        <begin position="152"/>
        <end position="170"/>
    </location>
</feature>
<feature type="transmembrane region" description="Helical" evidence="3">
    <location>
        <begin position="737"/>
        <end position="755"/>
    </location>
</feature>
<feature type="transmembrane region" description="Helical" evidence="3">
    <location>
        <begin position="767"/>
        <end position="784"/>
    </location>
</feature>
<feature type="transmembrane region" description="Helical" evidence="3">
    <location>
        <begin position="549"/>
        <end position="573"/>
    </location>
</feature>
<evidence type="ECO:0000313" key="5">
    <source>
        <dbReference type="Proteomes" id="UP001320148"/>
    </source>
</evidence>
<feature type="transmembrane region" description="Helical" evidence="3">
    <location>
        <begin position="1142"/>
        <end position="1163"/>
    </location>
</feature>
<feature type="transmembrane region" description="Helical" evidence="3">
    <location>
        <begin position="419"/>
        <end position="435"/>
    </location>
</feature>
<feature type="transmembrane region" description="Helical" evidence="3">
    <location>
        <begin position="601"/>
        <end position="620"/>
    </location>
</feature>
<feature type="transmembrane region" description="Helical" evidence="3">
    <location>
        <begin position="651"/>
        <end position="670"/>
    </location>
</feature>
<keyword evidence="3" id="KW-1133">Transmembrane helix</keyword>
<feature type="transmembrane region" description="Helical" evidence="3">
    <location>
        <begin position="1073"/>
        <end position="1092"/>
    </location>
</feature>
<feature type="transmembrane region" description="Helical" evidence="3">
    <location>
        <begin position="182"/>
        <end position="201"/>
    </location>
</feature>
<reference evidence="4 5" key="1">
    <citation type="submission" date="2021-02" db="EMBL/GenBank/DDBJ databases">
        <title>Complete genome of Desulfoluna sp. strain ASN36.</title>
        <authorList>
            <person name="Takahashi A."/>
            <person name="Kojima H."/>
            <person name="Fukui M."/>
        </authorList>
    </citation>
    <scope>NUCLEOTIDE SEQUENCE [LARGE SCALE GENOMIC DNA]</scope>
    <source>
        <strain evidence="4 5">ASN36</strain>
    </source>
</reference>
<feature type="transmembrane region" description="Helical" evidence="3">
    <location>
        <begin position="843"/>
        <end position="863"/>
    </location>
</feature>
<keyword evidence="3" id="KW-0812">Transmembrane</keyword>
<feature type="transmembrane region" description="Helical" evidence="3">
    <location>
        <begin position="270"/>
        <end position="294"/>
    </location>
</feature>
<keyword evidence="5" id="KW-1185">Reference proteome</keyword>
<feature type="transmembrane region" description="Helical" evidence="3">
    <location>
        <begin position="335"/>
        <end position="355"/>
    </location>
</feature>
<keyword evidence="1" id="KW-0175">Coiled coil</keyword>
<feature type="transmembrane region" description="Helical" evidence="3">
    <location>
        <begin position="477"/>
        <end position="495"/>
    </location>
</feature>
<evidence type="ECO:0008006" key="6">
    <source>
        <dbReference type="Google" id="ProtNLM"/>
    </source>
</evidence>